<dbReference type="PRINTS" id="PR00598">
    <property type="entry name" value="HTHMARR"/>
</dbReference>
<gene>
    <name evidence="2" type="ORF">SAMN06272739_4385</name>
</gene>
<feature type="domain" description="HTH marR-type" evidence="1">
    <location>
        <begin position="19"/>
        <end position="154"/>
    </location>
</feature>
<dbReference type="Gene3D" id="1.10.10.10">
    <property type="entry name" value="Winged helix-like DNA-binding domain superfamily/Winged helix DNA-binding domain"/>
    <property type="match status" value="1"/>
</dbReference>
<dbReference type="SMART" id="SM00347">
    <property type="entry name" value="HTH_MARR"/>
    <property type="match status" value="1"/>
</dbReference>
<dbReference type="InterPro" id="IPR000835">
    <property type="entry name" value="HTH_MarR-typ"/>
</dbReference>
<accession>A0A286H7T3</accession>
<dbReference type="AlphaFoldDB" id="A0A286H7T3"/>
<reference evidence="3" key="1">
    <citation type="submission" date="2017-09" db="EMBL/GenBank/DDBJ databases">
        <authorList>
            <person name="Varghese N."/>
            <person name="Submissions S."/>
        </authorList>
    </citation>
    <scope>NUCLEOTIDE SEQUENCE [LARGE SCALE GENOMIC DNA]</scope>
    <source>
        <strain evidence="3">DSM 44270</strain>
    </source>
</reference>
<dbReference type="InterPro" id="IPR039422">
    <property type="entry name" value="MarR/SlyA-like"/>
</dbReference>
<dbReference type="PROSITE" id="PS50995">
    <property type="entry name" value="HTH_MARR_2"/>
    <property type="match status" value="1"/>
</dbReference>
<dbReference type="Proteomes" id="UP000219482">
    <property type="component" value="Unassembled WGS sequence"/>
</dbReference>
<dbReference type="PANTHER" id="PTHR33164:SF104">
    <property type="entry name" value="TRANSCRIPTIONAL REGULATORY PROTEIN"/>
    <property type="match status" value="1"/>
</dbReference>
<dbReference type="InterPro" id="IPR036390">
    <property type="entry name" value="WH_DNA-bd_sf"/>
</dbReference>
<dbReference type="EMBL" id="OCNK01000008">
    <property type="protein sequence ID" value="SOE03827.1"/>
    <property type="molecule type" value="Genomic_DNA"/>
</dbReference>
<dbReference type="PANTHER" id="PTHR33164">
    <property type="entry name" value="TRANSCRIPTIONAL REGULATOR, MARR FAMILY"/>
    <property type="match status" value="1"/>
</dbReference>
<dbReference type="Pfam" id="PF12802">
    <property type="entry name" value="MarR_2"/>
    <property type="match status" value="1"/>
</dbReference>
<organism evidence="2 3">
    <name type="scientific">Blastococcus haudaquaticus</name>
    <dbReference type="NCBI Taxonomy" id="1938745"/>
    <lineage>
        <taxon>Bacteria</taxon>
        <taxon>Bacillati</taxon>
        <taxon>Actinomycetota</taxon>
        <taxon>Actinomycetes</taxon>
        <taxon>Geodermatophilales</taxon>
        <taxon>Geodermatophilaceae</taxon>
        <taxon>Blastococcus</taxon>
    </lineage>
</organism>
<dbReference type="SUPFAM" id="SSF46785">
    <property type="entry name" value="Winged helix' DNA-binding domain"/>
    <property type="match status" value="1"/>
</dbReference>
<proteinExistence type="predicted"/>
<dbReference type="GO" id="GO:0003700">
    <property type="term" value="F:DNA-binding transcription factor activity"/>
    <property type="evidence" value="ECO:0007669"/>
    <property type="project" value="InterPro"/>
</dbReference>
<keyword evidence="3" id="KW-1185">Reference proteome</keyword>
<protein>
    <submittedName>
        <fullName evidence="2">Transcriptional regulator, MarR family</fullName>
    </submittedName>
</protein>
<evidence type="ECO:0000313" key="3">
    <source>
        <dbReference type="Proteomes" id="UP000219482"/>
    </source>
</evidence>
<sequence>MEQMVEQWRRERPDVDPSSMAVFARLTRAHLAASRAIEATLGRHGLNRGEFDLLASLRRAAEPYRLSPGDLARAMVLSPAATTNRMQRLEERGLVVRRPDPADGRFGVVELTDAGKALVDAAVTDHVATLDRLLADLPVRDRPGFTALLGAVERNAAAAPER</sequence>
<evidence type="ECO:0000259" key="1">
    <source>
        <dbReference type="PROSITE" id="PS50995"/>
    </source>
</evidence>
<name>A0A286H7T3_9ACTN</name>
<evidence type="ECO:0000313" key="2">
    <source>
        <dbReference type="EMBL" id="SOE03827.1"/>
    </source>
</evidence>
<dbReference type="GO" id="GO:0006950">
    <property type="term" value="P:response to stress"/>
    <property type="evidence" value="ECO:0007669"/>
    <property type="project" value="TreeGrafter"/>
</dbReference>
<dbReference type="InterPro" id="IPR036388">
    <property type="entry name" value="WH-like_DNA-bd_sf"/>
</dbReference>